<organism evidence="4 5">
    <name type="scientific">Vanilla planifolia</name>
    <name type="common">Vanilla</name>
    <dbReference type="NCBI Taxonomy" id="51239"/>
    <lineage>
        <taxon>Eukaryota</taxon>
        <taxon>Viridiplantae</taxon>
        <taxon>Streptophyta</taxon>
        <taxon>Embryophyta</taxon>
        <taxon>Tracheophyta</taxon>
        <taxon>Spermatophyta</taxon>
        <taxon>Magnoliopsida</taxon>
        <taxon>Liliopsida</taxon>
        <taxon>Asparagales</taxon>
        <taxon>Orchidaceae</taxon>
        <taxon>Vanilloideae</taxon>
        <taxon>Vanilleae</taxon>
        <taxon>Vanilla</taxon>
    </lineage>
</organism>
<evidence type="ECO:0000256" key="1">
    <source>
        <dbReference type="ARBA" id="ARBA00009414"/>
    </source>
</evidence>
<name>A0A835RSK2_VANPL</name>
<dbReference type="InterPro" id="IPR037848">
    <property type="entry name" value="GEM-like"/>
</dbReference>
<dbReference type="Gene3D" id="2.30.29.30">
    <property type="entry name" value="Pleckstrin-homology domain (PH domain)/Phosphotyrosine-binding domain (PTB)"/>
    <property type="match status" value="1"/>
</dbReference>
<dbReference type="EMBL" id="JADCNL010000001">
    <property type="protein sequence ID" value="KAG0497269.1"/>
    <property type="molecule type" value="Genomic_DNA"/>
</dbReference>
<dbReference type="AlphaFoldDB" id="A0A835RSK2"/>
<reference evidence="4 5" key="1">
    <citation type="journal article" date="2020" name="Nat. Food">
        <title>A phased Vanilla planifolia genome enables genetic improvement of flavour and production.</title>
        <authorList>
            <person name="Hasing T."/>
            <person name="Tang H."/>
            <person name="Brym M."/>
            <person name="Khazi F."/>
            <person name="Huang T."/>
            <person name="Chambers A.H."/>
        </authorList>
    </citation>
    <scope>NUCLEOTIDE SEQUENCE [LARGE SCALE GENOMIC DNA]</scope>
    <source>
        <tissue evidence="4">Leaf</tissue>
    </source>
</reference>
<dbReference type="OrthoDB" id="1112980at2759"/>
<feature type="region of interest" description="Disordered" evidence="2">
    <location>
        <begin position="1"/>
        <end position="26"/>
    </location>
</feature>
<dbReference type="Pfam" id="PF02893">
    <property type="entry name" value="GRAM"/>
    <property type="match status" value="1"/>
</dbReference>
<evidence type="ECO:0000313" key="4">
    <source>
        <dbReference type="EMBL" id="KAG0497269.1"/>
    </source>
</evidence>
<dbReference type="Proteomes" id="UP000636800">
    <property type="component" value="Chromosome 1"/>
</dbReference>
<evidence type="ECO:0000256" key="2">
    <source>
        <dbReference type="SAM" id="MobiDB-lite"/>
    </source>
</evidence>
<protein>
    <recommendedName>
        <fullName evidence="3">GRAM domain-containing protein</fullName>
    </recommendedName>
</protein>
<proteinExistence type="inferred from homology"/>
<gene>
    <name evidence="4" type="ORF">HPP92_001960</name>
</gene>
<comment type="caution">
    <text evidence="4">The sequence shown here is derived from an EMBL/GenBank/DDBJ whole genome shotgun (WGS) entry which is preliminary data.</text>
</comment>
<evidence type="ECO:0000313" key="5">
    <source>
        <dbReference type="Proteomes" id="UP000636800"/>
    </source>
</evidence>
<sequence>MDGDRRSGTWVMGTPVGPQTNPVDQRPVSWVPVDTTGHANHSAPSYYPAATSALPVQSTSKNPYVLESPVPVSVDTNTKVKICKMLDRAGKKLEDTSRKAGNLAGNLWHHLRTSPNIVDTAVGRLAQGTMVLAEGGHDRVFLLIFGGYQGEKLRKAFACYLSTSTGPVIGTLYLSTLRLAFCSDNPVCHYMPSGQQMWTYYKVVVQLDQLEEVNPSCNARNPAEKYIQVLTADKQQFWFMGFVSYEKALKSLREALLRSDVKSIQQA</sequence>
<dbReference type="PANTHER" id="PTHR31969">
    <property type="entry name" value="GEM-LIKE PROTEIN 2"/>
    <property type="match status" value="1"/>
</dbReference>
<dbReference type="SMART" id="SM00568">
    <property type="entry name" value="GRAM"/>
    <property type="match status" value="1"/>
</dbReference>
<dbReference type="CDD" id="cd13222">
    <property type="entry name" value="PH-GRAM_GEM"/>
    <property type="match status" value="1"/>
</dbReference>
<comment type="similarity">
    <text evidence="1">Belongs to the GEM family.</text>
</comment>
<evidence type="ECO:0000259" key="3">
    <source>
        <dbReference type="SMART" id="SM00568"/>
    </source>
</evidence>
<dbReference type="InterPro" id="IPR004182">
    <property type="entry name" value="GRAM"/>
</dbReference>
<feature type="domain" description="GRAM" evidence="3">
    <location>
        <begin position="139"/>
        <end position="217"/>
    </location>
</feature>
<dbReference type="InterPro" id="IPR011993">
    <property type="entry name" value="PH-like_dom_sf"/>
</dbReference>
<accession>A0A835RSK2</accession>
<keyword evidence="5" id="KW-1185">Reference proteome</keyword>